<reference evidence="1 2" key="1">
    <citation type="submission" date="2012-08" db="EMBL/GenBank/DDBJ databases">
        <title>Oryza genome evolution.</title>
        <authorList>
            <person name="Wing R.A."/>
        </authorList>
    </citation>
    <scope>NUCLEOTIDE SEQUENCE</scope>
</reference>
<dbReference type="SUPFAM" id="SSF51905">
    <property type="entry name" value="FAD/NAD(P)-binding domain"/>
    <property type="match status" value="1"/>
</dbReference>
<dbReference type="PANTHER" id="PTHR42923:SF17">
    <property type="entry name" value="AMINE OXIDASE DOMAIN-CONTAINING PROTEIN"/>
    <property type="match status" value="1"/>
</dbReference>
<dbReference type="PRINTS" id="PR00419">
    <property type="entry name" value="ADXRDTASE"/>
</dbReference>
<dbReference type="InterPro" id="IPR050464">
    <property type="entry name" value="Zeta_carotene_desat/Oxidored"/>
</dbReference>
<dbReference type="Gene3D" id="3.50.50.60">
    <property type="entry name" value="FAD/NAD(P)-binding domain"/>
    <property type="match status" value="1"/>
</dbReference>
<evidence type="ECO:0000313" key="1">
    <source>
        <dbReference type="EnsemblPlants" id="LPERR12G06990.1"/>
    </source>
</evidence>
<accession>A0A0D9XYC4</accession>
<name>A0A0D9XYC4_9ORYZ</name>
<dbReference type="GO" id="GO:0016491">
    <property type="term" value="F:oxidoreductase activity"/>
    <property type="evidence" value="ECO:0007669"/>
    <property type="project" value="TreeGrafter"/>
</dbReference>
<dbReference type="InterPro" id="IPR036188">
    <property type="entry name" value="FAD/NAD-bd_sf"/>
</dbReference>
<dbReference type="Proteomes" id="UP000032180">
    <property type="component" value="Chromosome 12"/>
</dbReference>
<dbReference type="PANTHER" id="PTHR42923">
    <property type="entry name" value="PROTOPORPHYRINOGEN OXIDASE"/>
    <property type="match status" value="1"/>
</dbReference>
<dbReference type="HOGENOM" id="CLU_187150_0_0_1"/>
<evidence type="ECO:0000313" key="2">
    <source>
        <dbReference type="Proteomes" id="UP000032180"/>
    </source>
</evidence>
<protein>
    <recommendedName>
        <fullName evidence="3">Amine oxidase domain-containing protein</fullName>
    </recommendedName>
</protein>
<organism evidence="1 2">
    <name type="scientific">Leersia perrieri</name>
    <dbReference type="NCBI Taxonomy" id="77586"/>
    <lineage>
        <taxon>Eukaryota</taxon>
        <taxon>Viridiplantae</taxon>
        <taxon>Streptophyta</taxon>
        <taxon>Embryophyta</taxon>
        <taxon>Tracheophyta</taxon>
        <taxon>Spermatophyta</taxon>
        <taxon>Magnoliopsida</taxon>
        <taxon>Liliopsida</taxon>
        <taxon>Poales</taxon>
        <taxon>Poaceae</taxon>
        <taxon>BOP clade</taxon>
        <taxon>Oryzoideae</taxon>
        <taxon>Oryzeae</taxon>
        <taxon>Oryzinae</taxon>
        <taxon>Leersia</taxon>
    </lineage>
</organism>
<dbReference type="Gramene" id="LPERR12G06990.1">
    <property type="protein sequence ID" value="LPERR12G06990.1"/>
    <property type="gene ID" value="LPERR12G06990"/>
</dbReference>
<reference evidence="2" key="2">
    <citation type="submission" date="2013-12" db="EMBL/GenBank/DDBJ databases">
        <authorList>
            <person name="Yu Y."/>
            <person name="Lee S."/>
            <person name="de Baynast K."/>
            <person name="Wissotski M."/>
            <person name="Liu L."/>
            <person name="Talag J."/>
            <person name="Goicoechea J."/>
            <person name="Angelova A."/>
            <person name="Jetty R."/>
            <person name="Kudrna D."/>
            <person name="Golser W."/>
            <person name="Rivera L."/>
            <person name="Zhang J."/>
            <person name="Wing R."/>
        </authorList>
    </citation>
    <scope>NUCLEOTIDE SEQUENCE</scope>
</reference>
<sequence>MKVAVVGAGVSGLAAAHELATSGVSVTVYEKDSFLGGSLARTVAVDGGAGGELVNLDLGFMVFNPFV</sequence>
<dbReference type="Pfam" id="PF13450">
    <property type="entry name" value="NAD_binding_8"/>
    <property type="match status" value="1"/>
</dbReference>
<dbReference type="AlphaFoldDB" id="A0A0D9XYC4"/>
<reference evidence="1" key="3">
    <citation type="submission" date="2015-04" db="UniProtKB">
        <authorList>
            <consortium name="EnsemblPlants"/>
        </authorList>
    </citation>
    <scope>IDENTIFICATION</scope>
</reference>
<evidence type="ECO:0008006" key="3">
    <source>
        <dbReference type="Google" id="ProtNLM"/>
    </source>
</evidence>
<dbReference type="EnsemblPlants" id="LPERR12G06990.1">
    <property type="protein sequence ID" value="LPERR12G06990.1"/>
    <property type="gene ID" value="LPERR12G06990"/>
</dbReference>
<keyword evidence="2" id="KW-1185">Reference proteome</keyword>
<proteinExistence type="predicted"/>
<dbReference type="STRING" id="77586.A0A0D9XYC4"/>